<name>A0ABX6A3K9_STRTE</name>
<dbReference type="RefSeq" id="WP_150157731.1">
    <property type="nucleotide sequence ID" value="NZ_CP043960.1"/>
</dbReference>
<geneLocation type="plasmid" evidence="2 3">
    <name>unnamed1</name>
</geneLocation>
<organism evidence="2 3">
    <name type="scientific">Streptomyces tendae</name>
    <dbReference type="NCBI Taxonomy" id="1932"/>
    <lineage>
        <taxon>Bacteria</taxon>
        <taxon>Bacillati</taxon>
        <taxon>Actinomycetota</taxon>
        <taxon>Actinomycetes</taxon>
        <taxon>Kitasatosporales</taxon>
        <taxon>Streptomycetaceae</taxon>
        <taxon>Streptomyces</taxon>
    </lineage>
</organism>
<proteinExistence type="predicted"/>
<reference evidence="2 3" key="1">
    <citation type="submission" date="2019-09" db="EMBL/GenBank/DDBJ databases">
        <title>Draft genome sequence of the Ebosin-producing strain Streptomyces sp. 139.</title>
        <authorList>
            <person name="Ai L."/>
            <person name="Geng M."/>
            <person name="Ma M."/>
            <person name="Bai L."/>
        </authorList>
    </citation>
    <scope>NUCLEOTIDE SEQUENCE [LARGE SCALE GENOMIC DNA]</scope>
    <source>
        <strain evidence="2 3">139</strain>
        <plasmid evidence="2 3">unnamed1</plasmid>
    </source>
</reference>
<gene>
    <name evidence="2" type="ORF">F3L20_32845</name>
</gene>
<dbReference type="Proteomes" id="UP000324308">
    <property type="component" value="Plasmid unnamed1"/>
</dbReference>
<feature type="compositionally biased region" description="Basic residues" evidence="1">
    <location>
        <begin position="1"/>
        <end position="15"/>
    </location>
</feature>
<keyword evidence="2" id="KW-0614">Plasmid</keyword>
<evidence type="ECO:0000313" key="3">
    <source>
        <dbReference type="Proteomes" id="UP000324308"/>
    </source>
</evidence>
<evidence type="ECO:0000313" key="2">
    <source>
        <dbReference type="EMBL" id="QER90456.1"/>
    </source>
</evidence>
<evidence type="ECO:0000256" key="1">
    <source>
        <dbReference type="SAM" id="MobiDB-lite"/>
    </source>
</evidence>
<sequence length="132" mass="14522">MSRRPVRVQNRRRIHPAQTRPASTSLDSLIEQIATRDYCAPSAPASGVPRLPLTAVTSYLAAAGLALAEPHITAQHTTMAERRAWLSIPVFARPETGFSYEQQMAIAYAQTRPDDVTIISWLVVARLDSPQA</sequence>
<dbReference type="EMBL" id="CP043960">
    <property type="protein sequence ID" value="QER90456.1"/>
    <property type="molecule type" value="Genomic_DNA"/>
</dbReference>
<protein>
    <submittedName>
        <fullName evidence="2">Uncharacterized protein</fullName>
    </submittedName>
</protein>
<keyword evidence="3" id="KW-1185">Reference proteome</keyword>
<feature type="region of interest" description="Disordered" evidence="1">
    <location>
        <begin position="1"/>
        <end position="23"/>
    </location>
</feature>
<accession>A0ABX6A3K9</accession>